<accession>A0A0G0Q284</accession>
<evidence type="ECO:0000259" key="8">
    <source>
        <dbReference type="PROSITE" id="PS51352"/>
    </source>
</evidence>
<feature type="domain" description="Thioredoxin" evidence="8">
    <location>
        <begin position="74"/>
        <end position="263"/>
    </location>
</feature>
<dbReference type="InterPro" id="IPR013766">
    <property type="entry name" value="Thioredoxin_domain"/>
</dbReference>
<evidence type="ECO:0000256" key="3">
    <source>
        <dbReference type="ARBA" id="ARBA00023002"/>
    </source>
</evidence>
<dbReference type="PANTHER" id="PTHR13887">
    <property type="entry name" value="GLUTATHIONE S-TRANSFERASE KAPPA"/>
    <property type="match status" value="1"/>
</dbReference>
<dbReference type="InterPro" id="IPR036249">
    <property type="entry name" value="Thioredoxin-like_sf"/>
</dbReference>
<dbReference type="Proteomes" id="UP000033935">
    <property type="component" value="Unassembled WGS sequence"/>
</dbReference>
<evidence type="ECO:0000256" key="4">
    <source>
        <dbReference type="ARBA" id="ARBA00023157"/>
    </source>
</evidence>
<evidence type="ECO:0000313" key="10">
    <source>
        <dbReference type="Proteomes" id="UP000033935"/>
    </source>
</evidence>
<dbReference type="SUPFAM" id="SSF52833">
    <property type="entry name" value="Thioredoxin-like"/>
    <property type="match status" value="1"/>
</dbReference>
<evidence type="ECO:0000256" key="2">
    <source>
        <dbReference type="ARBA" id="ARBA00022729"/>
    </source>
</evidence>
<dbReference type="PROSITE" id="PS51352">
    <property type="entry name" value="THIOREDOXIN_2"/>
    <property type="match status" value="1"/>
</dbReference>
<dbReference type="GO" id="GO:0016491">
    <property type="term" value="F:oxidoreductase activity"/>
    <property type="evidence" value="ECO:0007669"/>
    <property type="project" value="UniProtKB-KW"/>
</dbReference>
<name>A0A0G0Q284_9BACT</name>
<proteinExistence type="inferred from homology"/>
<dbReference type="Pfam" id="PF13462">
    <property type="entry name" value="Thioredoxin_4"/>
    <property type="match status" value="1"/>
</dbReference>
<sequence>MKKSFFLFTPLFLCLFLLSGCGTQESKTQPKPSSNSSSNTSSQETGSTTQQEPSFEDNITVISDNDDWIISDVDLSDTNQPDLTGKTVDPSSISHIQGSGSYTLIEYSDTECHYSKEYHTTLDEVLPNYENEIQRGYKHFPLNQHIQKATLQAEATECAGDQNKFWEYTSEIYKRTNSNNSLPDTELFVIAEDLNLNTDKFNDCLAQATYNSLVKENSQEAQELGANGTPFSVLIDKDGNVVEIIDGMYSAAELEEIFDSYIN</sequence>
<keyword evidence="3" id="KW-0560">Oxidoreductase</keyword>
<evidence type="ECO:0000256" key="7">
    <source>
        <dbReference type="SAM" id="SignalP"/>
    </source>
</evidence>
<feature type="region of interest" description="Disordered" evidence="6">
    <location>
        <begin position="26"/>
        <end position="57"/>
    </location>
</feature>
<dbReference type="EMBL" id="LBWG01000006">
    <property type="protein sequence ID" value="KKR04540.1"/>
    <property type="molecule type" value="Genomic_DNA"/>
</dbReference>
<dbReference type="AlphaFoldDB" id="A0A0G0Q284"/>
<protein>
    <submittedName>
        <fullName evidence="9">Periplasmic thiol:disulfide interchange protein DsbA</fullName>
    </submittedName>
</protein>
<keyword evidence="2 7" id="KW-0732">Signal</keyword>
<evidence type="ECO:0000256" key="5">
    <source>
        <dbReference type="ARBA" id="ARBA00023284"/>
    </source>
</evidence>
<comment type="caution">
    <text evidence="9">The sequence shown here is derived from an EMBL/GenBank/DDBJ whole genome shotgun (WGS) entry which is preliminary data.</text>
</comment>
<keyword evidence="4" id="KW-1015">Disulfide bond</keyword>
<comment type="similarity">
    <text evidence="1">Belongs to the thioredoxin family. DsbA subfamily.</text>
</comment>
<dbReference type="PANTHER" id="PTHR13887:SF14">
    <property type="entry name" value="DISULFIDE BOND FORMATION PROTEIN D"/>
    <property type="match status" value="1"/>
</dbReference>
<dbReference type="InterPro" id="IPR012336">
    <property type="entry name" value="Thioredoxin-like_fold"/>
</dbReference>
<feature type="signal peptide" evidence="7">
    <location>
        <begin position="1"/>
        <end position="19"/>
    </location>
</feature>
<evidence type="ECO:0000313" key="9">
    <source>
        <dbReference type="EMBL" id="KKR04540.1"/>
    </source>
</evidence>
<feature type="chain" id="PRO_5002533981" evidence="7">
    <location>
        <begin position="20"/>
        <end position="263"/>
    </location>
</feature>
<dbReference type="Gene3D" id="3.40.30.10">
    <property type="entry name" value="Glutaredoxin"/>
    <property type="match status" value="1"/>
</dbReference>
<evidence type="ECO:0000256" key="6">
    <source>
        <dbReference type="SAM" id="MobiDB-lite"/>
    </source>
</evidence>
<keyword evidence="5" id="KW-0676">Redox-active center</keyword>
<organism evidence="9 10">
    <name type="scientific">Candidatus Uhrbacteria bacterium GW2011_GWF2_39_13</name>
    <dbReference type="NCBI Taxonomy" id="1618995"/>
    <lineage>
        <taxon>Bacteria</taxon>
        <taxon>Candidatus Uhriibacteriota</taxon>
    </lineage>
</organism>
<feature type="compositionally biased region" description="Low complexity" evidence="6">
    <location>
        <begin position="26"/>
        <end position="53"/>
    </location>
</feature>
<dbReference type="PROSITE" id="PS51257">
    <property type="entry name" value="PROKAR_LIPOPROTEIN"/>
    <property type="match status" value="1"/>
</dbReference>
<reference evidence="9 10" key="1">
    <citation type="journal article" date="2015" name="Nature">
        <title>rRNA introns, odd ribosomes, and small enigmatic genomes across a large radiation of phyla.</title>
        <authorList>
            <person name="Brown C.T."/>
            <person name="Hug L.A."/>
            <person name="Thomas B.C."/>
            <person name="Sharon I."/>
            <person name="Castelle C.J."/>
            <person name="Singh A."/>
            <person name="Wilkins M.J."/>
            <person name="Williams K.H."/>
            <person name="Banfield J.F."/>
        </authorList>
    </citation>
    <scope>NUCLEOTIDE SEQUENCE [LARGE SCALE GENOMIC DNA]</scope>
</reference>
<evidence type="ECO:0000256" key="1">
    <source>
        <dbReference type="ARBA" id="ARBA00005791"/>
    </source>
</evidence>
<gene>
    <name evidence="9" type="ORF">UT30_C0006G0034</name>
</gene>